<organism evidence="14 15">
    <name type="scientific">Paenimyroides ceti</name>
    <dbReference type="NCBI Taxonomy" id="395087"/>
    <lineage>
        <taxon>Bacteria</taxon>
        <taxon>Pseudomonadati</taxon>
        <taxon>Bacteroidota</taxon>
        <taxon>Flavobacteriia</taxon>
        <taxon>Flavobacteriales</taxon>
        <taxon>Flavobacteriaceae</taxon>
        <taxon>Paenimyroides</taxon>
    </lineage>
</organism>
<dbReference type="InterPro" id="IPR027359">
    <property type="entry name" value="Volt_channel_dom_sf"/>
</dbReference>
<evidence type="ECO:0000256" key="2">
    <source>
        <dbReference type="ARBA" id="ARBA00022448"/>
    </source>
</evidence>
<dbReference type="RefSeq" id="WP_290363055.1">
    <property type="nucleotide sequence ID" value="NZ_JAUFQU010000001.1"/>
</dbReference>
<keyword evidence="6" id="KW-0851">Voltage-gated channel</keyword>
<reference evidence="15" key="1">
    <citation type="journal article" date="2019" name="Int. J. Syst. Evol. Microbiol.">
        <title>The Global Catalogue of Microorganisms (GCM) 10K type strain sequencing project: providing services to taxonomists for standard genome sequencing and annotation.</title>
        <authorList>
            <consortium name="The Broad Institute Genomics Platform"/>
            <consortium name="The Broad Institute Genome Sequencing Center for Infectious Disease"/>
            <person name="Wu L."/>
            <person name="Ma J."/>
        </authorList>
    </citation>
    <scope>NUCLEOTIDE SEQUENCE [LARGE SCALE GENOMIC DNA]</scope>
    <source>
        <strain evidence="15">CECT 7184</strain>
    </source>
</reference>
<evidence type="ECO:0000256" key="12">
    <source>
        <dbReference type="SAM" id="Phobius"/>
    </source>
</evidence>
<evidence type="ECO:0000256" key="1">
    <source>
        <dbReference type="ARBA" id="ARBA00004141"/>
    </source>
</evidence>
<dbReference type="InterPro" id="IPR028325">
    <property type="entry name" value="VG_K_chnl"/>
</dbReference>
<comment type="subcellular location">
    <subcellularLocation>
        <location evidence="1">Membrane</location>
        <topology evidence="1">Multi-pass membrane protein</topology>
    </subcellularLocation>
</comment>
<feature type="domain" description="Ion transport" evidence="13">
    <location>
        <begin position="28"/>
        <end position="243"/>
    </location>
</feature>
<keyword evidence="15" id="KW-1185">Reference proteome</keyword>
<dbReference type="PANTHER" id="PTHR11537">
    <property type="entry name" value="VOLTAGE-GATED POTASSIUM CHANNEL"/>
    <property type="match status" value="1"/>
</dbReference>
<proteinExistence type="predicted"/>
<dbReference type="Gene3D" id="1.10.287.70">
    <property type="match status" value="1"/>
</dbReference>
<comment type="caution">
    <text evidence="14">The sequence shown here is derived from an EMBL/GenBank/DDBJ whole genome shotgun (WGS) entry which is preliminary data.</text>
</comment>
<feature type="transmembrane region" description="Helical" evidence="12">
    <location>
        <begin position="90"/>
        <end position="111"/>
    </location>
</feature>
<evidence type="ECO:0000256" key="6">
    <source>
        <dbReference type="ARBA" id="ARBA00022882"/>
    </source>
</evidence>
<keyword evidence="7" id="KW-0630">Potassium</keyword>
<dbReference type="EMBL" id="JAUFQU010000001">
    <property type="protein sequence ID" value="MDN3707010.1"/>
    <property type="molecule type" value="Genomic_DNA"/>
</dbReference>
<keyword evidence="3" id="KW-0633">Potassium transport</keyword>
<feature type="transmembrane region" description="Helical" evidence="12">
    <location>
        <begin position="214"/>
        <end position="236"/>
    </location>
</feature>
<dbReference type="Pfam" id="PF00520">
    <property type="entry name" value="Ion_trans"/>
    <property type="match status" value="1"/>
</dbReference>
<feature type="transmembrane region" description="Helical" evidence="12">
    <location>
        <begin position="29"/>
        <end position="48"/>
    </location>
</feature>
<keyword evidence="5" id="KW-0631">Potassium channel</keyword>
<keyword evidence="11" id="KW-0407">Ion channel</keyword>
<evidence type="ECO:0000256" key="9">
    <source>
        <dbReference type="ARBA" id="ARBA00023065"/>
    </source>
</evidence>
<name>A0ABT8CS17_9FLAO</name>
<dbReference type="Proteomes" id="UP001242368">
    <property type="component" value="Unassembled WGS sequence"/>
</dbReference>
<dbReference type="InterPro" id="IPR005821">
    <property type="entry name" value="Ion_trans_dom"/>
</dbReference>
<feature type="transmembrane region" description="Helical" evidence="12">
    <location>
        <begin position="155"/>
        <end position="176"/>
    </location>
</feature>
<dbReference type="SUPFAM" id="SSF81324">
    <property type="entry name" value="Voltage-gated potassium channels"/>
    <property type="match status" value="1"/>
</dbReference>
<dbReference type="PRINTS" id="PR00169">
    <property type="entry name" value="KCHANNEL"/>
</dbReference>
<keyword evidence="10 12" id="KW-0472">Membrane</keyword>
<keyword evidence="2" id="KW-0813">Transport</keyword>
<evidence type="ECO:0000256" key="5">
    <source>
        <dbReference type="ARBA" id="ARBA00022826"/>
    </source>
</evidence>
<evidence type="ECO:0000256" key="8">
    <source>
        <dbReference type="ARBA" id="ARBA00022989"/>
    </source>
</evidence>
<sequence>MRKLKSKYELLRQKVFIIIYGSNTLGGRLFDIILLLIILLSVFLVMLESVQRIDKVHHEILFYGEWIITIFFTVEYILRLLCNKKPLSYVFSFYGVVDLISLLPMYLAFFIPSTSFLVAFRALRLLRLFAILDLMPIIGQQSHLKLALKASKNKIIVFVYFIVIVSIVLGTLMFLIEGRENGFNDIPTSIYWCIVTMTTVGYGDLSPATPLGQFIASFIMIMGYGIIAVPTGIVTAEYAGVKKNNPELDAKKVCPNCTTFIYDLNANYCYNCGTKL</sequence>
<evidence type="ECO:0000259" key="13">
    <source>
        <dbReference type="Pfam" id="PF00520"/>
    </source>
</evidence>
<evidence type="ECO:0000313" key="14">
    <source>
        <dbReference type="EMBL" id="MDN3707010.1"/>
    </source>
</evidence>
<dbReference type="Gene3D" id="1.20.120.350">
    <property type="entry name" value="Voltage-gated potassium channels. Chain C"/>
    <property type="match status" value="1"/>
</dbReference>
<keyword evidence="8 12" id="KW-1133">Transmembrane helix</keyword>
<evidence type="ECO:0000256" key="10">
    <source>
        <dbReference type="ARBA" id="ARBA00023136"/>
    </source>
</evidence>
<evidence type="ECO:0000256" key="7">
    <source>
        <dbReference type="ARBA" id="ARBA00022958"/>
    </source>
</evidence>
<accession>A0ABT8CS17</accession>
<dbReference type="PANTHER" id="PTHR11537:SF254">
    <property type="entry name" value="POTASSIUM VOLTAGE-GATED CHANNEL PROTEIN SHAB"/>
    <property type="match status" value="1"/>
</dbReference>
<gene>
    <name evidence="14" type="ORF">QW060_07660</name>
</gene>
<protein>
    <submittedName>
        <fullName evidence="14">Ion transporter</fullName>
    </submittedName>
</protein>
<evidence type="ECO:0000256" key="3">
    <source>
        <dbReference type="ARBA" id="ARBA00022538"/>
    </source>
</evidence>
<keyword evidence="9" id="KW-0406">Ion transport</keyword>
<evidence type="ECO:0000313" key="15">
    <source>
        <dbReference type="Proteomes" id="UP001242368"/>
    </source>
</evidence>
<evidence type="ECO:0000256" key="11">
    <source>
        <dbReference type="ARBA" id="ARBA00023303"/>
    </source>
</evidence>
<keyword evidence="4 12" id="KW-0812">Transmembrane</keyword>
<evidence type="ECO:0000256" key="4">
    <source>
        <dbReference type="ARBA" id="ARBA00022692"/>
    </source>
</evidence>
<feature type="transmembrane region" description="Helical" evidence="12">
    <location>
        <begin position="60"/>
        <end position="78"/>
    </location>
</feature>